<dbReference type="Proteomes" id="UP001442468">
    <property type="component" value="Unassembled WGS sequence"/>
</dbReference>
<keyword evidence="1" id="KW-0472">Membrane</keyword>
<name>A0ABV1NID7_9GAMM</name>
<feature type="transmembrane region" description="Helical" evidence="1">
    <location>
        <begin position="118"/>
        <end position="136"/>
    </location>
</feature>
<keyword evidence="3" id="KW-0808">Transferase</keyword>
<dbReference type="InterPro" id="IPR002123">
    <property type="entry name" value="Plipid/glycerol_acylTrfase"/>
</dbReference>
<dbReference type="RefSeq" id="WP_349761802.1">
    <property type="nucleotide sequence ID" value="NZ_JBEGCJ010000003.1"/>
</dbReference>
<dbReference type="PANTHER" id="PTHR10983">
    <property type="entry name" value="1-ACYLGLYCEROL-3-PHOSPHATE ACYLTRANSFERASE-RELATED"/>
    <property type="match status" value="1"/>
</dbReference>
<accession>A0ABV1NID7</accession>
<dbReference type="Pfam" id="PF01553">
    <property type="entry name" value="Acyltransferase"/>
    <property type="match status" value="1"/>
</dbReference>
<organism evidence="3 4">
    <name type="scientific">Halomonas aquatica</name>
    <dbReference type="NCBI Taxonomy" id="3151123"/>
    <lineage>
        <taxon>Bacteria</taxon>
        <taxon>Pseudomonadati</taxon>
        <taxon>Pseudomonadota</taxon>
        <taxon>Gammaproteobacteria</taxon>
        <taxon>Oceanospirillales</taxon>
        <taxon>Halomonadaceae</taxon>
        <taxon>Halomonas</taxon>
    </lineage>
</organism>
<reference evidence="3 4" key="1">
    <citation type="submission" date="2024-05" db="EMBL/GenBank/DDBJ databases">
        <title>Halomonas sp. SSM6 16S ribosomal RNA gene Genome sequencing and assembly.</title>
        <authorList>
            <person name="Yook S."/>
        </authorList>
    </citation>
    <scope>NUCLEOTIDE SEQUENCE [LARGE SCALE GENOMIC DNA]</scope>
    <source>
        <strain evidence="3 4">SSM6</strain>
    </source>
</reference>
<dbReference type="GO" id="GO:0016746">
    <property type="term" value="F:acyltransferase activity"/>
    <property type="evidence" value="ECO:0007669"/>
    <property type="project" value="UniProtKB-KW"/>
</dbReference>
<dbReference type="EMBL" id="JBEGCJ010000003">
    <property type="protein sequence ID" value="MEQ6917544.1"/>
    <property type="molecule type" value="Genomic_DNA"/>
</dbReference>
<keyword evidence="1" id="KW-1133">Transmembrane helix</keyword>
<evidence type="ECO:0000313" key="4">
    <source>
        <dbReference type="Proteomes" id="UP001442468"/>
    </source>
</evidence>
<dbReference type="SMART" id="SM00563">
    <property type="entry name" value="PlsC"/>
    <property type="match status" value="1"/>
</dbReference>
<feature type="transmembrane region" description="Helical" evidence="1">
    <location>
        <begin position="6"/>
        <end position="30"/>
    </location>
</feature>
<proteinExistence type="predicted"/>
<comment type="caution">
    <text evidence="3">The sequence shown here is derived from an EMBL/GenBank/DDBJ whole genome shotgun (WGS) entry which is preliminary data.</text>
</comment>
<evidence type="ECO:0000313" key="3">
    <source>
        <dbReference type="EMBL" id="MEQ6917544.1"/>
    </source>
</evidence>
<dbReference type="EC" id="2.3.-.-" evidence="3"/>
<keyword evidence="3" id="KW-0012">Acyltransferase</keyword>
<sequence length="290" mass="34328">MSTLRGLVSILLMSLATLTWGVPLILLTLVKLVTPRRRWRRRVLMALNAVALNWVGSNLWWMRRWLSPNLEMHLPDGLSRDQWWLVLSNHRSWIDIFMLFFAFHRRIPMPHFFVKRQLIWLPIVGLAFWALEFPMLRRLTRQQRERNPQLARRDQEATARMCRHAQERPIAIYNFVEGTRFTPAKHAAQGAPYRHLLRPRAGGIAQVLGLLGDRLDGILDVTLYYENPAPSFWGFLCGRAGRVVLEARRREVPAWMLEGDYHDDTDYKERFQSWLNALWQDKDRRLDALR</sequence>
<protein>
    <submittedName>
        <fullName evidence="3">Acyltransferase</fullName>
        <ecNumber evidence="3">2.3.-.-</ecNumber>
    </submittedName>
</protein>
<dbReference type="SUPFAM" id="SSF69593">
    <property type="entry name" value="Glycerol-3-phosphate (1)-acyltransferase"/>
    <property type="match status" value="1"/>
</dbReference>
<keyword evidence="4" id="KW-1185">Reference proteome</keyword>
<dbReference type="PANTHER" id="PTHR10983:SF16">
    <property type="entry name" value="LYSOCARDIOLIPIN ACYLTRANSFERASE 1"/>
    <property type="match status" value="1"/>
</dbReference>
<dbReference type="NCBIfam" id="NF010621">
    <property type="entry name" value="PRK14014.1"/>
    <property type="match status" value="1"/>
</dbReference>
<evidence type="ECO:0000256" key="1">
    <source>
        <dbReference type="SAM" id="Phobius"/>
    </source>
</evidence>
<keyword evidence="1" id="KW-0812">Transmembrane</keyword>
<evidence type="ECO:0000259" key="2">
    <source>
        <dbReference type="SMART" id="SM00563"/>
    </source>
</evidence>
<gene>
    <name evidence="3" type="ORF">ABE960_08430</name>
</gene>
<dbReference type="CDD" id="cd07990">
    <property type="entry name" value="LPLAT_LCLAT1-like"/>
    <property type="match status" value="1"/>
</dbReference>
<feature type="domain" description="Phospholipid/glycerol acyltransferase" evidence="2">
    <location>
        <begin position="84"/>
        <end position="226"/>
    </location>
</feature>
<feature type="transmembrane region" description="Helical" evidence="1">
    <location>
        <begin position="42"/>
        <end position="62"/>
    </location>
</feature>